<sequence length="51" mass="5858">MLDFMKVRRVESGAHRHFAAIAIEGNSHVDCARLRYVVKSLTQFMLTCNYA</sequence>
<accession>Q6ILI3</accession>
<name>Q6ILI3_DROME</name>
<reference evidence="1" key="1">
    <citation type="journal article" date="2003" name="Genome Biol.">
        <title>An integrated gene annotation and transcriptional profiling approach towards the full gene content of the Drosophila genome.</title>
        <authorList>
            <person name="Hild M."/>
            <person name="Beckmann B."/>
            <person name="Haas S.A."/>
            <person name="Koch B."/>
            <person name="Solovyev V."/>
            <person name="Busold C."/>
            <person name="Fellenberg K."/>
            <person name="Boutros M."/>
            <person name="Vingron M."/>
            <person name="Sauer F."/>
            <person name="Hoheisel J.D."/>
            <person name="Paro R."/>
        </authorList>
    </citation>
    <scope>NUCLEOTIDE SEQUENCE</scope>
</reference>
<protein>
    <submittedName>
        <fullName evidence="1">HDC09405</fullName>
    </submittedName>
</protein>
<gene>
    <name evidence="1" type="ORF">HDC09405</name>
</gene>
<organism evidence="1">
    <name type="scientific">Drosophila melanogaster</name>
    <name type="common">Fruit fly</name>
    <dbReference type="NCBI Taxonomy" id="7227"/>
    <lineage>
        <taxon>Eukaryota</taxon>
        <taxon>Metazoa</taxon>
        <taxon>Ecdysozoa</taxon>
        <taxon>Arthropoda</taxon>
        <taxon>Hexapoda</taxon>
        <taxon>Insecta</taxon>
        <taxon>Pterygota</taxon>
        <taxon>Neoptera</taxon>
        <taxon>Endopterygota</taxon>
        <taxon>Diptera</taxon>
        <taxon>Brachycera</taxon>
        <taxon>Muscomorpha</taxon>
        <taxon>Ephydroidea</taxon>
        <taxon>Drosophilidae</taxon>
        <taxon>Drosophila</taxon>
        <taxon>Sophophora</taxon>
    </lineage>
</organism>
<proteinExistence type="predicted"/>
<evidence type="ECO:0000313" key="1">
    <source>
        <dbReference type="EMBL" id="DAA02878.1"/>
    </source>
</evidence>
<dbReference type="EMBL" id="BK002033">
    <property type="protein sequence ID" value="DAA02878.1"/>
    <property type="molecule type" value="Genomic_DNA"/>
</dbReference>
<dbReference type="AlphaFoldDB" id="Q6ILI3"/>